<dbReference type="SUPFAM" id="SSF53067">
    <property type="entry name" value="Actin-like ATPase domain"/>
    <property type="match status" value="2"/>
</dbReference>
<name>A0ABX0SEJ4_9ACTN</name>
<dbReference type="EMBL" id="JAAMOZ010000001">
    <property type="protein sequence ID" value="NIH56823.1"/>
    <property type="molecule type" value="Genomic_DNA"/>
</dbReference>
<evidence type="ECO:0000313" key="8">
    <source>
        <dbReference type="Proteomes" id="UP000749311"/>
    </source>
</evidence>
<evidence type="ECO:0000256" key="1">
    <source>
        <dbReference type="ARBA" id="ARBA00007381"/>
    </source>
</evidence>
<protein>
    <submittedName>
        <fullName evidence="7">Molecular chaperone DnaK (HSP70)</fullName>
    </submittedName>
</protein>
<evidence type="ECO:0000256" key="4">
    <source>
        <dbReference type="ARBA" id="ARBA00023016"/>
    </source>
</evidence>
<dbReference type="Gene3D" id="3.90.640.10">
    <property type="entry name" value="Actin, Chain A, domain 4"/>
    <property type="match status" value="1"/>
</dbReference>
<dbReference type="PANTHER" id="PTHR19375">
    <property type="entry name" value="HEAT SHOCK PROTEIN 70KDA"/>
    <property type="match status" value="1"/>
</dbReference>
<dbReference type="Proteomes" id="UP000749311">
    <property type="component" value="Unassembled WGS sequence"/>
</dbReference>
<sequence length="501" mass="53893">MQLGIDFGTTRTIVAHADRGNFPVVAFMDEGGDAHEYVPSLVALTDDGLVSGFAAQRARAAGAPVLRSFKRALASPAVNTSTLVHLGSTQVRLLEVLTVFLRDLLVALHHSSTVGPLLHDDPLGQVVIAVPAHAHSAQRYLTLEAYRQAGFSVAAMMNEPSAAGFEYTHRLRSAVSAKRTRLVVYDLGGGTFDASLVSIHDRSHAVLGSIGINRLGGDDFDVVLADLACELAGVGPDALGLERYFQLLADAQAAKEQLSPQSKRIVLDVADTTVTIPVADYYEAVTPLVEQSVAAMAPLVDGLDDGDPDLSQIAGLYLVGGASSLPLVPRLLRETFGRRVNRSPFPAASTAIGLAIAADPGSGYTLSDRLSRGFGVFREAESGERLRFDSIFDRDAVLGHEQRVERRYRAVHNVGWYRFVEYAELADAQPVGDIVPFDDVLFPFQTDLQRSGLDLRTIPVERVGEGDLINESYVIDRNGIVSVTITDLDTGYSLTRQLGLS</sequence>
<evidence type="ECO:0000256" key="3">
    <source>
        <dbReference type="ARBA" id="ARBA00022840"/>
    </source>
</evidence>
<keyword evidence="5" id="KW-0143">Chaperone</keyword>
<keyword evidence="8" id="KW-1185">Reference proteome</keyword>
<comment type="caution">
    <text evidence="7">The sequence shown here is derived from an EMBL/GenBank/DDBJ whole genome shotgun (WGS) entry which is preliminary data.</text>
</comment>
<keyword evidence="4" id="KW-0346">Stress response</keyword>
<dbReference type="Gene3D" id="3.30.420.40">
    <property type="match status" value="2"/>
</dbReference>
<dbReference type="PRINTS" id="PR00301">
    <property type="entry name" value="HEATSHOCK70"/>
</dbReference>
<proteinExistence type="inferred from homology"/>
<evidence type="ECO:0000256" key="6">
    <source>
        <dbReference type="RuleBase" id="RU003322"/>
    </source>
</evidence>
<gene>
    <name evidence="7" type="ORF">FB473_001468</name>
</gene>
<dbReference type="RefSeq" id="WP_167166051.1">
    <property type="nucleotide sequence ID" value="NZ_BAAAOO010000015.1"/>
</dbReference>
<dbReference type="Pfam" id="PF00012">
    <property type="entry name" value="HSP70"/>
    <property type="match status" value="1"/>
</dbReference>
<dbReference type="InterPro" id="IPR018181">
    <property type="entry name" value="Heat_shock_70_CS"/>
</dbReference>
<evidence type="ECO:0000256" key="2">
    <source>
        <dbReference type="ARBA" id="ARBA00022741"/>
    </source>
</evidence>
<evidence type="ECO:0000313" key="7">
    <source>
        <dbReference type="EMBL" id="NIH56823.1"/>
    </source>
</evidence>
<evidence type="ECO:0000256" key="5">
    <source>
        <dbReference type="ARBA" id="ARBA00023186"/>
    </source>
</evidence>
<dbReference type="PROSITE" id="PS00329">
    <property type="entry name" value="HSP70_2"/>
    <property type="match status" value="1"/>
</dbReference>
<comment type="similarity">
    <text evidence="1 6">Belongs to the heat shock protein 70 family.</text>
</comment>
<keyword evidence="3 6" id="KW-0067">ATP-binding</keyword>
<dbReference type="InterPro" id="IPR043129">
    <property type="entry name" value="ATPase_NBD"/>
</dbReference>
<dbReference type="InterPro" id="IPR013126">
    <property type="entry name" value="Hsp_70_fam"/>
</dbReference>
<reference evidence="7 8" key="1">
    <citation type="submission" date="2020-02" db="EMBL/GenBank/DDBJ databases">
        <title>Sequencing the genomes of 1000 actinobacteria strains.</title>
        <authorList>
            <person name="Klenk H.-P."/>
        </authorList>
    </citation>
    <scope>NUCLEOTIDE SEQUENCE [LARGE SCALE GENOMIC DNA]</scope>
    <source>
        <strain evidence="7 8">DSM 19609</strain>
    </source>
</reference>
<organism evidence="7 8">
    <name type="scientific">Brooklawnia cerclae</name>
    <dbReference type="NCBI Taxonomy" id="349934"/>
    <lineage>
        <taxon>Bacteria</taxon>
        <taxon>Bacillati</taxon>
        <taxon>Actinomycetota</taxon>
        <taxon>Actinomycetes</taxon>
        <taxon>Propionibacteriales</taxon>
        <taxon>Propionibacteriaceae</taxon>
        <taxon>Brooklawnia</taxon>
    </lineage>
</organism>
<accession>A0ABX0SEJ4</accession>
<keyword evidence="2 6" id="KW-0547">Nucleotide-binding</keyword>